<dbReference type="RefSeq" id="WP_191763027.1">
    <property type="nucleotide sequence ID" value="NZ_JACSPP010000007.1"/>
</dbReference>
<dbReference type="EMBL" id="JACSPP010000007">
    <property type="protein sequence ID" value="MBD8039567.1"/>
    <property type="molecule type" value="Genomic_DNA"/>
</dbReference>
<dbReference type="PANTHER" id="PTHR43792">
    <property type="entry name" value="GNAT FAMILY, PUTATIVE (AFU_ORTHOLOGUE AFUA_3G00765)-RELATED-RELATED"/>
    <property type="match status" value="1"/>
</dbReference>
<dbReference type="SUPFAM" id="SSF55729">
    <property type="entry name" value="Acyl-CoA N-acyltransferases (Nat)"/>
    <property type="match status" value="1"/>
</dbReference>
<sequence>MSFPNMSSIRLSLREHLDSDANDYYNLLSDESAVRYYGRNTIDSLSEAKSEISALHTKYLMSESIKWAVILDAKSVYIGSVGIKDFTNQHHRGTLSCIFSPRYWHFGYASEALKLVIVYAFETLKLNRIQAYVDPINVRAMSLFKKLGFSCEAILHEYEFERGRFIDIAILGLTKNK</sequence>
<evidence type="ECO:0000259" key="1">
    <source>
        <dbReference type="PROSITE" id="PS51186"/>
    </source>
</evidence>
<dbReference type="Proteomes" id="UP000620874">
    <property type="component" value="Unassembled WGS sequence"/>
</dbReference>
<dbReference type="InterPro" id="IPR051531">
    <property type="entry name" value="N-acetyltransferase"/>
</dbReference>
<gene>
    <name evidence="2" type="ORF">H9625_03730</name>
</gene>
<reference evidence="2 3" key="1">
    <citation type="submission" date="2020-08" db="EMBL/GenBank/DDBJ databases">
        <title>A Genomic Blueprint of the Chicken Gut Microbiome.</title>
        <authorList>
            <person name="Gilroy R."/>
            <person name="Ravi A."/>
            <person name="Getino M."/>
            <person name="Pursley I."/>
            <person name="Horton D.L."/>
            <person name="Alikhan N.-F."/>
            <person name="Baker D."/>
            <person name="Gharbi K."/>
            <person name="Hall N."/>
            <person name="Watson M."/>
            <person name="Adriaenssens E.M."/>
            <person name="Foster-Nyarko E."/>
            <person name="Jarju S."/>
            <person name="Secka A."/>
            <person name="Antonio M."/>
            <person name="Oren A."/>
            <person name="Chaudhuri R."/>
            <person name="La Ragione R.M."/>
            <person name="Hildebrand F."/>
            <person name="Pallen M.J."/>
        </authorList>
    </citation>
    <scope>NUCLEOTIDE SEQUENCE [LARGE SCALE GENOMIC DNA]</scope>
    <source>
        <strain evidence="2 3">Sa1CVN1</strain>
    </source>
</reference>
<evidence type="ECO:0000313" key="2">
    <source>
        <dbReference type="EMBL" id="MBD8039567.1"/>
    </source>
</evidence>
<feature type="domain" description="N-acetyltransferase" evidence="1">
    <location>
        <begin position="11"/>
        <end position="167"/>
    </location>
</feature>
<keyword evidence="3" id="KW-1185">Reference proteome</keyword>
<dbReference type="InterPro" id="IPR016181">
    <property type="entry name" value="Acyl_CoA_acyltransferase"/>
</dbReference>
<dbReference type="InterPro" id="IPR000182">
    <property type="entry name" value="GNAT_dom"/>
</dbReference>
<dbReference type="Pfam" id="PF13302">
    <property type="entry name" value="Acetyltransf_3"/>
    <property type="match status" value="1"/>
</dbReference>
<dbReference type="PROSITE" id="PS51186">
    <property type="entry name" value="GNAT"/>
    <property type="match status" value="1"/>
</dbReference>
<dbReference type="PANTHER" id="PTHR43792:SF9">
    <property type="entry name" value="RIBOSOMAL-PROTEIN-ALANINE ACETYLTRANSFERASE"/>
    <property type="match status" value="1"/>
</dbReference>
<accession>A0ABR8Y5Y5</accession>
<proteinExistence type="predicted"/>
<evidence type="ECO:0000313" key="3">
    <source>
        <dbReference type="Proteomes" id="UP000620874"/>
    </source>
</evidence>
<name>A0ABR8Y5Y5_9BACT</name>
<dbReference type="Gene3D" id="3.40.630.30">
    <property type="match status" value="1"/>
</dbReference>
<protein>
    <submittedName>
        <fullName evidence="2">GNAT family N-acetyltransferase</fullName>
    </submittedName>
</protein>
<organism evidence="2 3">
    <name type="scientific">Phocaeicola intestinalis</name>
    <dbReference type="NCBI Taxonomy" id="2762212"/>
    <lineage>
        <taxon>Bacteria</taxon>
        <taxon>Pseudomonadati</taxon>
        <taxon>Bacteroidota</taxon>
        <taxon>Bacteroidia</taxon>
        <taxon>Bacteroidales</taxon>
        <taxon>Bacteroidaceae</taxon>
        <taxon>Phocaeicola</taxon>
    </lineage>
</organism>
<comment type="caution">
    <text evidence="2">The sequence shown here is derived from an EMBL/GenBank/DDBJ whole genome shotgun (WGS) entry which is preliminary data.</text>
</comment>